<sequence>MPITKEMKIKTTKEQLFNHLESVEQMKKWFGALEKIEIESPTNEEEICKGSLLSIGFRTRKVSKILHGEVVAYRKPELFGIRLHLPHVVVDLFFDLSLRKGVVLLQCDCEIGVPEGSSKLRAYLSSLQVRYLLYTRLKRLKSLAEKRRFRRK</sequence>
<evidence type="ECO:0000313" key="1">
    <source>
        <dbReference type="EMBL" id="SDW44708.1"/>
    </source>
</evidence>
<dbReference type="OrthoDB" id="2988952at2"/>
<dbReference type="STRING" id="1048340.SAMN05444487_103173"/>
<dbReference type="Proteomes" id="UP000198534">
    <property type="component" value="Unassembled WGS sequence"/>
</dbReference>
<reference evidence="1 2" key="1">
    <citation type="submission" date="2016-10" db="EMBL/GenBank/DDBJ databases">
        <authorList>
            <person name="de Groot N.N."/>
        </authorList>
    </citation>
    <scope>NUCLEOTIDE SEQUENCE [LARGE SCALE GENOMIC DNA]</scope>
    <source>
        <strain evidence="1 2">DSM 45610</strain>
    </source>
</reference>
<name>A0A1H2TLM1_9BACL</name>
<proteinExistence type="predicted"/>
<evidence type="ECO:0008006" key="3">
    <source>
        <dbReference type="Google" id="ProtNLM"/>
    </source>
</evidence>
<protein>
    <recommendedName>
        <fullName evidence="3">Polyketide cyclase / dehydrase and lipid transport</fullName>
    </recommendedName>
</protein>
<dbReference type="SUPFAM" id="SSF55961">
    <property type="entry name" value="Bet v1-like"/>
    <property type="match status" value="1"/>
</dbReference>
<dbReference type="RefSeq" id="WP_091736773.1">
    <property type="nucleotide sequence ID" value="NZ_FNNQ01000003.1"/>
</dbReference>
<evidence type="ECO:0000313" key="2">
    <source>
        <dbReference type="Proteomes" id="UP000198534"/>
    </source>
</evidence>
<dbReference type="EMBL" id="FNNQ01000003">
    <property type="protein sequence ID" value="SDW44708.1"/>
    <property type="molecule type" value="Genomic_DNA"/>
</dbReference>
<dbReference type="AlphaFoldDB" id="A0A1H2TLM1"/>
<gene>
    <name evidence="1" type="ORF">SAMN05444487_103173</name>
</gene>
<organism evidence="1 2">
    <name type="scientific">Marininema mesophilum</name>
    <dbReference type="NCBI Taxonomy" id="1048340"/>
    <lineage>
        <taxon>Bacteria</taxon>
        <taxon>Bacillati</taxon>
        <taxon>Bacillota</taxon>
        <taxon>Bacilli</taxon>
        <taxon>Bacillales</taxon>
        <taxon>Thermoactinomycetaceae</taxon>
        <taxon>Marininema</taxon>
    </lineage>
</organism>
<accession>A0A1H2TLM1</accession>
<keyword evidence="2" id="KW-1185">Reference proteome</keyword>